<organism evidence="1 2">
    <name type="scientific">Hypoxylon rubiginosum</name>
    <dbReference type="NCBI Taxonomy" id="110542"/>
    <lineage>
        <taxon>Eukaryota</taxon>
        <taxon>Fungi</taxon>
        <taxon>Dikarya</taxon>
        <taxon>Ascomycota</taxon>
        <taxon>Pezizomycotina</taxon>
        <taxon>Sordariomycetes</taxon>
        <taxon>Xylariomycetidae</taxon>
        <taxon>Xylariales</taxon>
        <taxon>Hypoxylaceae</taxon>
        <taxon>Hypoxylon</taxon>
    </lineage>
</organism>
<dbReference type="EMBL" id="MU393564">
    <property type="protein sequence ID" value="KAI4861051.1"/>
    <property type="molecule type" value="Genomic_DNA"/>
</dbReference>
<reference evidence="1 2" key="1">
    <citation type="journal article" date="2022" name="New Phytol.">
        <title>Ecological generalism drives hyperdiversity of secondary metabolite gene clusters in xylarialean endophytes.</title>
        <authorList>
            <person name="Franco M.E.E."/>
            <person name="Wisecaver J.H."/>
            <person name="Arnold A.E."/>
            <person name="Ju Y.M."/>
            <person name="Slot J.C."/>
            <person name="Ahrendt S."/>
            <person name="Moore L.P."/>
            <person name="Eastman K.E."/>
            <person name="Scott K."/>
            <person name="Konkel Z."/>
            <person name="Mondo S.J."/>
            <person name="Kuo A."/>
            <person name="Hayes R.D."/>
            <person name="Haridas S."/>
            <person name="Andreopoulos B."/>
            <person name="Riley R."/>
            <person name="LaButti K."/>
            <person name="Pangilinan J."/>
            <person name="Lipzen A."/>
            <person name="Amirebrahimi M."/>
            <person name="Yan J."/>
            <person name="Adam C."/>
            <person name="Keymanesh K."/>
            <person name="Ng V."/>
            <person name="Louie K."/>
            <person name="Northen T."/>
            <person name="Drula E."/>
            <person name="Henrissat B."/>
            <person name="Hsieh H.M."/>
            <person name="Youens-Clark K."/>
            <person name="Lutzoni F."/>
            <person name="Miadlikowska J."/>
            <person name="Eastwood D.C."/>
            <person name="Hamelin R.C."/>
            <person name="Grigoriev I.V."/>
            <person name="U'Ren J.M."/>
        </authorList>
    </citation>
    <scope>NUCLEOTIDE SEQUENCE [LARGE SCALE GENOMIC DNA]</scope>
    <source>
        <strain evidence="1 2">CBS 119005</strain>
    </source>
</reference>
<accession>A0ACB9YNT1</accession>
<comment type="caution">
    <text evidence="1">The sequence shown here is derived from an EMBL/GenBank/DDBJ whole genome shotgun (WGS) entry which is preliminary data.</text>
</comment>
<evidence type="ECO:0000313" key="2">
    <source>
        <dbReference type="Proteomes" id="UP001497700"/>
    </source>
</evidence>
<protein>
    <submittedName>
        <fullName evidence="1">Uncharacterized protein</fullName>
    </submittedName>
</protein>
<evidence type="ECO:0000313" key="1">
    <source>
        <dbReference type="EMBL" id="KAI4861051.1"/>
    </source>
</evidence>
<gene>
    <name evidence="1" type="ORF">F4820DRAFT_452331</name>
</gene>
<keyword evidence="2" id="KW-1185">Reference proteome</keyword>
<proteinExistence type="predicted"/>
<dbReference type="Proteomes" id="UP001497700">
    <property type="component" value="Unassembled WGS sequence"/>
</dbReference>
<sequence length="116" mass="12492">MEFPGVTVGGAYAGTAGESSSFKIGLFARSVRSVEMVLGDGDVIQASKDNNADLFYEAKEFVRTTYHPLPSVKDTNQSHDYVDGIVFSKDHGVVVTGEMTDENPGRAQTFSHSTDP</sequence>
<name>A0ACB9YNT1_9PEZI</name>